<dbReference type="RefSeq" id="WP_169398559.1">
    <property type="nucleotide sequence ID" value="NZ_BAAAJH010000005.1"/>
</dbReference>
<dbReference type="SUPFAM" id="SSF88659">
    <property type="entry name" value="Sigma3 and sigma4 domains of RNA polymerase sigma factors"/>
    <property type="match status" value="1"/>
</dbReference>
<evidence type="ECO:0000313" key="2">
    <source>
        <dbReference type="Proteomes" id="UP001296706"/>
    </source>
</evidence>
<dbReference type="Gene3D" id="3.30.160.250">
    <property type="match status" value="1"/>
</dbReference>
<reference evidence="1 2" key="1">
    <citation type="submission" date="2020-04" db="EMBL/GenBank/DDBJ databases">
        <authorList>
            <person name="Klaysubun C."/>
            <person name="Duangmal K."/>
            <person name="Lipun K."/>
        </authorList>
    </citation>
    <scope>NUCLEOTIDE SEQUENCE [LARGE SCALE GENOMIC DNA]</scope>
    <source>
        <strain evidence="1 2">JCM 11839</strain>
    </source>
</reference>
<comment type="caution">
    <text evidence="1">The sequence shown here is derived from an EMBL/GenBank/DDBJ whole genome shotgun (WGS) entry which is preliminary data.</text>
</comment>
<dbReference type="InterPro" id="IPR013324">
    <property type="entry name" value="RNA_pol_sigma_r3/r4-like"/>
</dbReference>
<gene>
    <name evidence="1" type="ORF">HF577_25905</name>
</gene>
<protein>
    <recommendedName>
        <fullName evidence="3">Sigma-70-like protein</fullName>
    </recommendedName>
</protein>
<name>A0ABX1RJG0_9PSEU</name>
<dbReference type="SUPFAM" id="SSF143100">
    <property type="entry name" value="TTHA1013/TTHA0281-like"/>
    <property type="match status" value="1"/>
</dbReference>
<keyword evidence="2" id="KW-1185">Reference proteome</keyword>
<sequence>MSYQVAATWDNTGRWVVTIPDIPSAITQCRRLDRIPADAAEVIEIQTGRAVDPSAIELHVHIPGDSEQIAEEARQLREHHEALRVRVEKRTNEAVMLLRRQGLSVRDVGKLTGVSYQRVSQIDKEAS</sequence>
<accession>A0ABX1RJG0</accession>
<dbReference type="InterPro" id="IPR035069">
    <property type="entry name" value="TTHA1013/TTHA0281-like"/>
</dbReference>
<evidence type="ECO:0000313" key="1">
    <source>
        <dbReference type="EMBL" id="NMH80507.1"/>
    </source>
</evidence>
<organism evidence="1 2">
    <name type="scientific">Pseudonocardia xinjiangensis</name>
    <dbReference type="NCBI Taxonomy" id="75289"/>
    <lineage>
        <taxon>Bacteria</taxon>
        <taxon>Bacillati</taxon>
        <taxon>Actinomycetota</taxon>
        <taxon>Actinomycetes</taxon>
        <taxon>Pseudonocardiales</taxon>
        <taxon>Pseudonocardiaceae</taxon>
        <taxon>Pseudonocardia</taxon>
    </lineage>
</organism>
<proteinExistence type="predicted"/>
<dbReference type="EMBL" id="JAAXKY010000104">
    <property type="protein sequence ID" value="NMH80507.1"/>
    <property type="molecule type" value="Genomic_DNA"/>
</dbReference>
<evidence type="ECO:0008006" key="3">
    <source>
        <dbReference type="Google" id="ProtNLM"/>
    </source>
</evidence>
<dbReference type="Proteomes" id="UP001296706">
    <property type="component" value="Unassembled WGS sequence"/>
</dbReference>